<dbReference type="Proteomes" id="UP000326924">
    <property type="component" value="Unassembled WGS sequence"/>
</dbReference>
<sequence>MASLRFSLVVLFLSAFLLASGAPAPRLGTADIPSTAITTQPDEGGGGTEQVVKTWLAGPDFRGTFSIILNCVLTLFLCVWTTVHVNIEPNHEEELPKEPTRTDIVLAKIDAILCMRNVRKIGWSIVSLMAPEITMTIAAYERKTAWLLRKEMRRLMPPAATDNPSPNDGQTPSESPVSVNADTVMHSPQQLQNDGTEGSGEGKVPGKDKTPNFEVSKDWDDLTLSYYALMGGFRVVYKGNKDKKTDYQLQHGFLTGIYHGRGPKKAKFDWTKLQVPSGTLTPHGVLWMAEKKWLPPVSPSYIKDKSKVNLLAKVIVCFQAGWMMLQVIARAGAREEVTLAELHTVLHTVCAATMYITWWYKPVDIDLPTEIELTEEQYKELKLVTADSGAKRPNPTNPLSRGNLAENVVPPGQPRLEPIVGTPDNKYLTSRAGLGKLMYQQLSMEKNIFTDVQELGEAYGRIVAARMNLWKEGTFLMVVGLIYGGAHLVAWMNHYPSALEMWLWRGCSIATAFGVCVFVLELVLGAAIKHLVENLENKRRTSSRSKNDPSTEEKGEVLSEAAAVADNEIMSAGPSVTRRAEQGQAVRPGTRTTSTSSHQNPSSVDSRDGAEDFAWKLYKLFVGTTFALGVLIVVFARSFLLVESFLSLRSLPVGAYASVNWVEAFPHVG</sequence>
<feature type="transmembrane region" description="Helical" evidence="2">
    <location>
        <begin position="65"/>
        <end position="87"/>
    </location>
</feature>
<organism evidence="4 5">
    <name type="scientific">Sphaerosporella brunnea</name>
    <dbReference type="NCBI Taxonomy" id="1250544"/>
    <lineage>
        <taxon>Eukaryota</taxon>
        <taxon>Fungi</taxon>
        <taxon>Dikarya</taxon>
        <taxon>Ascomycota</taxon>
        <taxon>Pezizomycotina</taxon>
        <taxon>Pezizomycetes</taxon>
        <taxon>Pezizales</taxon>
        <taxon>Pyronemataceae</taxon>
        <taxon>Sphaerosporella</taxon>
    </lineage>
</organism>
<evidence type="ECO:0000313" key="5">
    <source>
        <dbReference type="Proteomes" id="UP000326924"/>
    </source>
</evidence>
<feature type="compositionally biased region" description="Polar residues" evidence="1">
    <location>
        <begin position="590"/>
        <end position="604"/>
    </location>
</feature>
<keyword evidence="2" id="KW-0812">Transmembrane</keyword>
<evidence type="ECO:0000256" key="2">
    <source>
        <dbReference type="SAM" id="Phobius"/>
    </source>
</evidence>
<feature type="compositionally biased region" description="Polar residues" evidence="1">
    <location>
        <begin position="162"/>
        <end position="196"/>
    </location>
</feature>
<gene>
    <name evidence="4" type="ORF">FN846DRAFT_323056</name>
</gene>
<feature type="transmembrane region" description="Helical" evidence="2">
    <location>
        <begin position="474"/>
        <end position="492"/>
    </location>
</feature>
<accession>A0A5J5F695</accession>
<keyword evidence="3" id="KW-0732">Signal</keyword>
<feature type="transmembrane region" description="Helical" evidence="2">
    <location>
        <begin position="617"/>
        <end position="640"/>
    </location>
</feature>
<dbReference type="PANTHER" id="PTHR35043">
    <property type="entry name" value="TRANSCRIPTION FACTOR DOMAIN-CONTAINING PROTEIN"/>
    <property type="match status" value="1"/>
</dbReference>
<feature type="chain" id="PRO_5023878759" evidence="3">
    <location>
        <begin position="22"/>
        <end position="669"/>
    </location>
</feature>
<feature type="region of interest" description="Disordered" evidence="1">
    <location>
        <begin position="538"/>
        <end position="557"/>
    </location>
</feature>
<feature type="signal peptide" evidence="3">
    <location>
        <begin position="1"/>
        <end position="21"/>
    </location>
</feature>
<keyword evidence="5" id="KW-1185">Reference proteome</keyword>
<comment type="caution">
    <text evidence="4">The sequence shown here is derived from an EMBL/GenBank/DDBJ whole genome shotgun (WGS) entry which is preliminary data.</text>
</comment>
<dbReference type="AlphaFoldDB" id="A0A5J5F695"/>
<dbReference type="EMBL" id="VXIS01000025">
    <property type="protein sequence ID" value="KAA8912299.1"/>
    <property type="molecule type" value="Genomic_DNA"/>
</dbReference>
<proteinExistence type="predicted"/>
<evidence type="ECO:0000256" key="1">
    <source>
        <dbReference type="SAM" id="MobiDB-lite"/>
    </source>
</evidence>
<evidence type="ECO:0000256" key="3">
    <source>
        <dbReference type="SAM" id="SignalP"/>
    </source>
</evidence>
<name>A0A5J5F695_9PEZI</name>
<keyword evidence="2" id="KW-1133">Transmembrane helix</keyword>
<protein>
    <submittedName>
        <fullName evidence="4">Uncharacterized protein</fullName>
    </submittedName>
</protein>
<reference evidence="4 5" key="1">
    <citation type="submission" date="2019-09" db="EMBL/GenBank/DDBJ databases">
        <title>Draft genome of the ectomycorrhizal ascomycete Sphaerosporella brunnea.</title>
        <authorList>
            <consortium name="DOE Joint Genome Institute"/>
            <person name="Benucci G.M."/>
            <person name="Marozzi G."/>
            <person name="Antonielli L."/>
            <person name="Sanchez S."/>
            <person name="Marco P."/>
            <person name="Wang X."/>
            <person name="Falini L.B."/>
            <person name="Barry K."/>
            <person name="Haridas S."/>
            <person name="Lipzen A."/>
            <person name="Labutti K."/>
            <person name="Grigoriev I.V."/>
            <person name="Murat C."/>
            <person name="Martin F."/>
            <person name="Albertini E."/>
            <person name="Donnini D."/>
            <person name="Bonito G."/>
        </authorList>
    </citation>
    <scope>NUCLEOTIDE SEQUENCE [LARGE SCALE GENOMIC DNA]</scope>
    <source>
        <strain evidence="4 5">Sb_GMNB300</strain>
    </source>
</reference>
<dbReference type="PANTHER" id="PTHR35043:SF7">
    <property type="entry name" value="TRANSCRIPTION FACTOR DOMAIN-CONTAINING PROTEIN"/>
    <property type="match status" value="1"/>
</dbReference>
<keyword evidence="2" id="KW-0472">Membrane</keyword>
<evidence type="ECO:0000313" key="4">
    <source>
        <dbReference type="EMBL" id="KAA8912299.1"/>
    </source>
</evidence>
<feature type="region of interest" description="Disordered" evidence="1">
    <location>
        <begin position="157"/>
        <end position="212"/>
    </location>
</feature>
<dbReference type="InParanoid" id="A0A5J5F695"/>
<dbReference type="OrthoDB" id="9451547at2759"/>
<feature type="region of interest" description="Disordered" evidence="1">
    <location>
        <begin position="574"/>
        <end position="608"/>
    </location>
</feature>
<feature type="transmembrane region" description="Helical" evidence="2">
    <location>
        <begin position="512"/>
        <end position="532"/>
    </location>
</feature>